<keyword evidence="1" id="KW-0479">Metal-binding</keyword>
<dbReference type="SMART" id="SM00343">
    <property type="entry name" value="ZnF_C2HC"/>
    <property type="match status" value="2"/>
</dbReference>
<keyword evidence="1" id="KW-0863">Zinc-finger</keyword>
<feature type="domain" description="CCHC-type" evidence="3">
    <location>
        <begin position="430"/>
        <end position="444"/>
    </location>
</feature>
<comment type="caution">
    <text evidence="4">The sequence shown here is derived from an EMBL/GenBank/DDBJ whole genome shotgun (WGS) entry which is preliminary data.</text>
</comment>
<proteinExistence type="predicted"/>
<evidence type="ECO:0000259" key="3">
    <source>
        <dbReference type="PROSITE" id="PS50158"/>
    </source>
</evidence>
<evidence type="ECO:0000256" key="1">
    <source>
        <dbReference type="PROSITE-ProRule" id="PRU00047"/>
    </source>
</evidence>
<dbReference type="Proteomes" id="UP000821866">
    <property type="component" value="Unassembled WGS sequence"/>
</dbReference>
<feature type="compositionally biased region" description="Polar residues" evidence="2">
    <location>
        <begin position="239"/>
        <end position="249"/>
    </location>
</feature>
<feature type="compositionally biased region" description="Basic and acidic residues" evidence="2">
    <location>
        <begin position="66"/>
        <end position="84"/>
    </location>
</feature>
<dbReference type="AlphaFoldDB" id="A0A9J6D1C3"/>
<name>A0A9J6D1C3_RHIMP</name>
<gene>
    <name evidence="4" type="ORF">HPB51_027063</name>
</gene>
<dbReference type="InterPro" id="IPR001878">
    <property type="entry name" value="Znf_CCHC"/>
</dbReference>
<sequence>MLKPKGMRTETQKQGLEGRGPLQTANPAVGPTSKVLKNTGSNDDSAITDPTQGAKTDKIQKKKTKRVEQKQVTNKEEKAKKEEPQGAMPAKASLETDWWSPTENDQVEGGSRGTETEEAEGGEVHPQTQTAANEGALDNWDEDRNSQSSLPTSRGEKGTVLSRLSKADKNTMRALIKISTLTGGDEAVAQQIEAIISEQAKLKNLLMEQAQQIAFQKGRIEELEKRRQEEPLEQREEPTQSNTPATESRPTYALVVSSGTMEKKEVASLLRQRVDPLDLGIQEATIRPGREGIVVMTKSKEDSAKILQFIQKDRELRNVEAKLPKENRIHKKIIGLEDEIDEVNLPARIVRQNRLVCSPEDITIKKTWPGKRGKTVILALNRSANKAIGSRTALNIGWSRCPIFDDIFWPRCTRCAMHGHIAPDCDGPQRCINCGQRGHYQRECEAESHCNICETEGRTETDHSMMSRECPVYITKVQAEKGKILARLN</sequence>
<evidence type="ECO:0000256" key="2">
    <source>
        <dbReference type="SAM" id="MobiDB-lite"/>
    </source>
</evidence>
<feature type="region of interest" description="Disordered" evidence="2">
    <location>
        <begin position="1"/>
        <end position="165"/>
    </location>
</feature>
<feature type="compositionally biased region" description="Polar residues" evidence="2">
    <location>
        <begin position="35"/>
        <end position="54"/>
    </location>
</feature>
<dbReference type="PROSITE" id="PS50158">
    <property type="entry name" value="ZF_CCHC"/>
    <property type="match status" value="1"/>
</dbReference>
<feature type="compositionally biased region" description="Basic and acidic residues" evidence="2">
    <location>
        <begin position="226"/>
        <end position="238"/>
    </location>
</feature>
<dbReference type="EMBL" id="JABSTU010003068">
    <property type="protein sequence ID" value="KAH7977076.1"/>
    <property type="molecule type" value="Genomic_DNA"/>
</dbReference>
<dbReference type="GO" id="GO:0008270">
    <property type="term" value="F:zinc ion binding"/>
    <property type="evidence" value="ECO:0007669"/>
    <property type="project" value="UniProtKB-KW"/>
</dbReference>
<dbReference type="InterPro" id="IPR036875">
    <property type="entry name" value="Znf_CCHC_sf"/>
</dbReference>
<evidence type="ECO:0000313" key="5">
    <source>
        <dbReference type="Proteomes" id="UP000821866"/>
    </source>
</evidence>
<keyword evidence="1" id="KW-0862">Zinc</keyword>
<dbReference type="SUPFAM" id="SSF57756">
    <property type="entry name" value="Retrovirus zinc finger-like domains"/>
    <property type="match status" value="1"/>
</dbReference>
<feature type="region of interest" description="Disordered" evidence="2">
    <location>
        <begin position="226"/>
        <end position="249"/>
    </location>
</feature>
<accession>A0A9J6D1C3</accession>
<dbReference type="VEuPathDB" id="VectorBase:LOC119172937"/>
<reference evidence="4" key="2">
    <citation type="submission" date="2021-09" db="EMBL/GenBank/DDBJ databases">
        <authorList>
            <person name="Jia N."/>
            <person name="Wang J."/>
            <person name="Shi W."/>
            <person name="Du L."/>
            <person name="Sun Y."/>
            <person name="Zhan W."/>
            <person name="Jiang J."/>
            <person name="Wang Q."/>
            <person name="Zhang B."/>
            <person name="Ji P."/>
            <person name="Sakyi L.B."/>
            <person name="Cui X."/>
            <person name="Yuan T."/>
            <person name="Jiang B."/>
            <person name="Yang W."/>
            <person name="Lam T.T.-Y."/>
            <person name="Chang Q."/>
            <person name="Ding S."/>
            <person name="Wang X."/>
            <person name="Zhu J."/>
            <person name="Ruan X."/>
            <person name="Zhao L."/>
            <person name="Wei J."/>
            <person name="Que T."/>
            <person name="Du C."/>
            <person name="Cheng J."/>
            <person name="Dai P."/>
            <person name="Han X."/>
            <person name="Huang E."/>
            <person name="Gao Y."/>
            <person name="Liu J."/>
            <person name="Shao H."/>
            <person name="Ye R."/>
            <person name="Li L."/>
            <person name="Wei W."/>
            <person name="Wang X."/>
            <person name="Wang C."/>
            <person name="Huo Q."/>
            <person name="Li W."/>
            <person name="Guo W."/>
            <person name="Chen H."/>
            <person name="Chen S."/>
            <person name="Zhou L."/>
            <person name="Zhou L."/>
            <person name="Ni X."/>
            <person name="Tian J."/>
            <person name="Zhou Y."/>
            <person name="Sheng Y."/>
            <person name="Liu T."/>
            <person name="Pan Y."/>
            <person name="Xia L."/>
            <person name="Li J."/>
            <person name="Zhao F."/>
            <person name="Cao W."/>
        </authorList>
    </citation>
    <scope>NUCLEOTIDE SEQUENCE</scope>
    <source>
        <strain evidence="4">Rmic-2018</strain>
        <tissue evidence="4">Larvae</tissue>
    </source>
</reference>
<dbReference type="GO" id="GO:0003676">
    <property type="term" value="F:nucleic acid binding"/>
    <property type="evidence" value="ECO:0007669"/>
    <property type="project" value="InterPro"/>
</dbReference>
<protein>
    <recommendedName>
        <fullName evidence="3">CCHC-type domain-containing protein</fullName>
    </recommendedName>
</protein>
<organism evidence="4 5">
    <name type="scientific">Rhipicephalus microplus</name>
    <name type="common">Cattle tick</name>
    <name type="synonym">Boophilus microplus</name>
    <dbReference type="NCBI Taxonomy" id="6941"/>
    <lineage>
        <taxon>Eukaryota</taxon>
        <taxon>Metazoa</taxon>
        <taxon>Ecdysozoa</taxon>
        <taxon>Arthropoda</taxon>
        <taxon>Chelicerata</taxon>
        <taxon>Arachnida</taxon>
        <taxon>Acari</taxon>
        <taxon>Parasitiformes</taxon>
        <taxon>Ixodida</taxon>
        <taxon>Ixodoidea</taxon>
        <taxon>Ixodidae</taxon>
        <taxon>Rhipicephalinae</taxon>
        <taxon>Rhipicephalus</taxon>
        <taxon>Boophilus</taxon>
    </lineage>
</organism>
<reference evidence="4" key="1">
    <citation type="journal article" date="2020" name="Cell">
        <title>Large-Scale Comparative Analyses of Tick Genomes Elucidate Their Genetic Diversity and Vector Capacities.</title>
        <authorList>
            <consortium name="Tick Genome and Microbiome Consortium (TIGMIC)"/>
            <person name="Jia N."/>
            <person name="Wang J."/>
            <person name="Shi W."/>
            <person name="Du L."/>
            <person name="Sun Y."/>
            <person name="Zhan W."/>
            <person name="Jiang J.F."/>
            <person name="Wang Q."/>
            <person name="Zhang B."/>
            <person name="Ji P."/>
            <person name="Bell-Sakyi L."/>
            <person name="Cui X.M."/>
            <person name="Yuan T.T."/>
            <person name="Jiang B.G."/>
            <person name="Yang W.F."/>
            <person name="Lam T.T."/>
            <person name="Chang Q.C."/>
            <person name="Ding S.J."/>
            <person name="Wang X.J."/>
            <person name="Zhu J.G."/>
            <person name="Ruan X.D."/>
            <person name="Zhao L."/>
            <person name="Wei J.T."/>
            <person name="Ye R.Z."/>
            <person name="Que T.C."/>
            <person name="Du C.H."/>
            <person name="Zhou Y.H."/>
            <person name="Cheng J.X."/>
            <person name="Dai P.F."/>
            <person name="Guo W.B."/>
            <person name="Han X.H."/>
            <person name="Huang E.J."/>
            <person name="Li L.F."/>
            <person name="Wei W."/>
            <person name="Gao Y.C."/>
            <person name="Liu J.Z."/>
            <person name="Shao H.Z."/>
            <person name="Wang X."/>
            <person name="Wang C.C."/>
            <person name="Yang T.C."/>
            <person name="Huo Q.B."/>
            <person name="Li W."/>
            <person name="Chen H.Y."/>
            <person name="Chen S.E."/>
            <person name="Zhou L.G."/>
            <person name="Ni X.B."/>
            <person name="Tian J.H."/>
            <person name="Sheng Y."/>
            <person name="Liu T."/>
            <person name="Pan Y.S."/>
            <person name="Xia L.Y."/>
            <person name="Li J."/>
            <person name="Zhao F."/>
            <person name="Cao W.C."/>
        </authorList>
    </citation>
    <scope>NUCLEOTIDE SEQUENCE</scope>
    <source>
        <strain evidence="4">Rmic-2018</strain>
    </source>
</reference>
<keyword evidence="5" id="KW-1185">Reference proteome</keyword>
<evidence type="ECO:0000313" key="4">
    <source>
        <dbReference type="EMBL" id="KAH7977076.1"/>
    </source>
</evidence>
<dbReference type="Gene3D" id="4.10.60.10">
    <property type="entry name" value="Zinc finger, CCHC-type"/>
    <property type="match status" value="1"/>
</dbReference>